<dbReference type="AlphaFoldDB" id="A0A6A4FKF3"/>
<dbReference type="PANTHER" id="PTHR33064:SF37">
    <property type="entry name" value="RIBONUCLEASE H"/>
    <property type="match status" value="1"/>
</dbReference>
<evidence type="ECO:0000313" key="4">
    <source>
        <dbReference type="Proteomes" id="UP000434957"/>
    </source>
</evidence>
<evidence type="ECO:0000259" key="2">
    <source>
        <dbReference type="PROSITE" id="PS50878"/>
    </source>
</evidence>
<evidence type="ECO:0000256" key="1">
    <source>
        <dbReference type="SAM" id="MobiDB-lite"/>
    </source>
</evidence>
<comment type="caution">
    <text evidence="3">The sequence shown here is derived from an EMBL/GenBank/DDBJ whole genome shotgun (WGS) entry which is preliminary data.</text>
</comment>
<name>A0A6A4FKF3_9STRA</name>
<gene>
    <name evidence="3" type="ORF">PR003_g10292</name>
</gene>
<dbReference type="Pfam" id="PF00078">
    <property type="entry name" value="RVT_1"/>
    <property type="match status" value="1"/>
</dbReference>
<protein>
    <recommendedName>
        <fullName evidence="2">Reverse transcriptase domain-containing protein</fullName>
    </recommendedName>
</protein>
<dbReference type="InterPro" id="IPR043128">
    <property type="entry name" value="Rev_trsase/Diguanyl_cyclase"/>
</dbReference>
<sequence length="553" mass="61969">MHRDDNGVLELPCCPDSGSDHTVISRTHWGLLIAADPNVQQPLLDTPVQCLTFGSHPVVARTQALLHALIHTAAGPVESAEAVPCLVVDMVDDEFIIGRDLLATLGIDVDRQLEQFATHRDDETSGDPFSLGADEPPAERRAATDDEVRAAVGVLIERALQHGFPPDKVDKLRLVVFASDVWRLELRDDPPARVPPLEVRLRRGSNHRKDWFTKSYKSMGKPGATRQKDARAYGSTANYWLSRNQLGDRSHGRRYADSLFGNGKCTWKQHFGLFDFLKGFWQLPLAELCQDWMSYMTDEKIFTHYRVPQGCSDAAIHFQKTMEKCFATLFYKHFLVWIDDLLLYADDIDTYLDKLADLFSLLNDFGLKLSVKKSSLYQKEVKWCGKIIDANGVRHDPARIESLRAMPYPNKPPLQRKLDTALVSTRRTKRAAAGISITLHDDERAAFDKVSDRLVSAATLAFPDDTAMTFLFTDATDAGWAVIVTQVKNYDIKVPVQDQQHQLVEFQSGTFAGSQLNRTVIEKEAFPITLPATSSTTCYSNRRGSGSFAIIAI</sequence>
<dbReference type="Pfam" id="PF17919">
    <property type="entry name" value="RT_RNaseH_2"/>
    <property type="match status" value="1"/>
</dbReference>
<organism evidence="3 4">
    <name type="scientific">Phytophthora rubi</name>
    <dbReference type="NCBI Taxonomy" id="129364"/>
    <lineage>
        <taxon>Eukaryota</taxon>
        <taxon>Sar</taxon>
        <taxon>Stramenopiles</taxon>
        <taxon>Oomycota</taxon>
        <taxon>Peronosporomycetes</taxon>
        <taxon>Peronosporales</taxon>
        <taxon>Peronosporaceae</taxon>
        <taxon>Phytophthora</taxon>
    </lineage>
</organism>
<keyword evidence="4" id="KW-1185">Reference proteome</keyword>
<feature type="region of interest" description="Disordered" evidence="1">
    <location>
        <begin position="118"/>
        <end position="144"/>
    </location>
</feature>
<reference evidence="3 4" key="1">
    <citation type="submission" date="2018-08" db="EMBL/GenBank/DDBJ databases">
        <title>Genomic investigation of the strawberry pathogen Phytophthora fragariae indicates pathogenicity is determined by transcriptional variation in three key races.</title>
        <authorList>
            <person name="Adams T.M."/>
            <person name="Armitage A.D."/>
            <person name="Sobczyk M.K."/>
            <person name="Bates H.J."/>
            <person name="Dunwell J.M."/>
            <person name="Nellist C.F."/>
            <person name="Harrison R.J."/>
        </authorList>
    </citation>
    <scope>NUCLEOTIDE SEQUENCE [LARGE SCALE GENOMIC DNA]</scope>
    <source>
        <strain evidence="3 4">SCRP333</strain>
    </source>
</reference>
<dbReference type="SUPFAM" id="SSF56672">
    <property type="entry name" value="DNA/RNA polymerases"/>
    <property type="match status" value="1"/>
</dbReference>
<evidence type="ECO:0000313" key="3">
    <source>
        <dbReference type="EMBL" id="KAE9340817.1"/>
    </source>
</evidence>
<dbReference type="InterPro" id="IPR000477">
    <property type="entry name" value="RT_dom"/>
</dbReference>
<dbReference type="Gene3D" id="3.10.10.10">
    <property type="entry name" value="HIV Type 1 Reverse Transcriptase, subunit A, domain 1"/>
    <property type="match status" value="1"/>
</dbReference>
<proteinExistence type="predicted"/>
<dbReference type="Gene3D" id="3.30.70.270">
    <property type="match status" value="1"/>
</dbReference>
<accession>A0A6A4FKF3</accession>
<dbReference type="PROSITE" id="PS50878">
    <property type="entry name" value="RT_POL"/>
    <property type="match status" value="1"/>
</dbReference>
<feature type="domain" description="Reverse transcriptase" evidence="2">
    <location>
        <begin position="200"/>
        <end position="388"/>
    </location>
</feature>
<dbReference type="InterPro" id="IPR041577">
    <property type="entry name" value="RT_RNaseH_2"/>
</dbReference>
<dbReference type="PANTHER" id="PTHR33064">
    <property type="entry name" value="POL PROTEIN"/>
    <property type="match status" value="1"/>
</dbReference>
<dbReference type="InterPro" id="IPR051320">
    <property type="entry name" value="Viral_Replic_Matur_Polypro"/>
</dbReference>
<dbReference type="Proteomes" id="UP000434957">
    <property type="component" value="Unassembled WGS sequence"/>
</dbReference>
<dbReference type="InterPro" id="IPR043502">
    <property type="entry name" value="DNA/RNA_pol_sf"/>
</dbReference>
<dbReference type="EMBL" id="QXFT01000558">
    <property type="protein sequence ID" value="KAE9340817.1"/>
    <property type="molecule type" value="Genomic_DNA"/>
</dbReference>